<dbReference type="GO" id="GO:0009653">
    <property type="term" value="P:anatomical structure morphogenesis"/>
    <property type="evidence" value="ECO:0007669"/>
    <property type="project" value="TreeGrafter"/>
</dbReference>
<dbReference type="Gene3D" id="3.50.4.10">
    <property type="entry name" value="Hepatocyte Growth Factor"/>
    <property type="match status" value="2"/>
</dbReference>
<feature type="chain" id="PRO_5002149458" evidence="2">
    <location>
        <begin position="21"/>
        <end position="489"/>
    </location>
</feature>
<dbReference type="PANTHER" id="PTHR47327">
    <property type="entry name" value="FI18240P1-RELATED"/>
    <property type="match status" value="1"/>
</dbReference>
<keyword evidence="1" id="KW-0812">Transmembrane</keyword>
<dbReference type="Proteomes" id="UP000054047">
    <property type="component" value="Unassembled WGS sequence"/>
</dbReference>
<feature type="transmembrane region" description="Helical" evidence="1">
    <location>
        <begin position="75"/>
        <end position="97"/>
    </location>
</feature>
<reference evidence="4 5" key="1">
    <citation type="submission" date="2013-12" db="EMBL/GenBank/DDBJ databases">
        <title>Draft genome of the parsitic nematode Ancylostoma duodenale.</title>
        <authorList>
            <person name="Mitreva M."/>
        </authorList>
    </citation>
    <scope>NUCLEOTIDE SEQUENCE [LARGE SCALE GENOMIC DNA]</scope>
    <source>
        <strain evidence="4 5">Zhejiang</strain>
    </source>
</reference>
<feature type="domain" description="Apple" evidence="3">
    <location>
        <begin position="258"/>
        <end position="350"/>
    </location>
</feature>
<evidence type="ECO:0000256" key="1">
    <source>
        <dbReference type="SAM" id="Phobius"/>
    </source>
</evidence>
<feature type="signal peptide" evidence="2">
    <location>
        <begin position="1"/>
        <end position="20"/>
    </location>
</feature>
<dbReference type="SUPFAM" id="SSF57414">
    <property type="entry name" value="Hairpin loop containing domain-like"/>
    <property type="match status" value="2"/>
</dbReference>
<organism evidence="4 5">
    <name type="scientific">Ancylostoma duodenale</name>
    <dbReference type="NCBI Taxonomy" id="51022"/>
    <lineage>
        <taxon>Eukaryota</taxon>
        <taxon>Metazoa</taxon>
        <taxon>Ecdysozoa</taxon>
        <taxon>Nematoda</taxon>
        <taxon>Chromadorea</taxon>
        <taxon>Rhabditida</taxon>
        <taxon>Rhabditina</taxon>
        <taxon>Rhabditomorpha</taxon>
        <taxon>Strongyloidea</taxon>
        <taxon>Ancylostomatidae</taxon>
        <taxon>Ancylostomatinae</taxon>
        <taxon>Ancylostoma</taxon>
    </lineage>
</organism>
<dbReference type="AlphaFoldDB" id="A0A0C2GLS5"/>
<dbReference type="InterPro" id="IPR052774">
    <property type="entry name" value="Celegans_DevNeuronal_Protein"/>
</dbReference>
<protein>
    <submittedName>
        <fullName evidence="4">PAN domain protein</fullName>
    </submittedName>
</protein>
<dbReference type="PROSITE" id="PS50948">
    <property type="entry name" value="PAN"/>
    <property type="match status" value="2"/>
</dbReference>
<dbReference type="EMBL" id="KN731506">
    <property type="protein sequence ID" value="KIH59889.1"/>
    <property type="molecule type" value="Genomic_DNA"/>
</dbReference>
<keyword evidence="2" id="KW-0732">Signal</keyword>
<dbReference type="OrthoDB" id="5793255at2759"/>
<accession>A0A0C2GLS5</accession>
<proteinExistence type="predicted"/>
<gene>
    <name evidence="4" type="ORF">ANCDUO_09867</name>
</gene>
<keyword evidence="5" id="KW-1185">Reference proteome</keyword>
<keyword evidence="1" id="KW-0472">Membrane</keyword>
<sequence>MLFSAKLTVFLNKLVFFVSQHHISSNSSKSEIHEESKPNGSEFIRPSVTVVIESSLSPVFRSGQLILVVTDLIRAFLFITAMIQTCWLLIAFGAISVQAGSANTLNRCFQRITRRAIDNYQPLAEYQMESLEACADYCVMAAGNRERKVPAISYPAIGIDFYKRVDADEVCKGNAAFTVNNPNFATIGPADGGIGLPNQGIQASAEIESYSEPLRNQDIPNEIAHAVDRDLKLLQKKTSKELSTINKSQEDVPRSEICSTSNAYYVVIGNEIVRPMSNGGTVKVYNDVDQGDCASFCSNNQGPNEERLVCNSLNYFPITRKCELYSILAEPHGPGSLVENQDVIYAEKFCLPESMQTCQKDEIFILHVQKSLSGIPIQQTSSDSITSCLQSCLNAYACKTAVFDSTKQQCHMYNEKVSKSERSIVDTPPGFVMIENGCIETKTNAGHTRPFKNLKADSSSEWSDCNFRINGMRVKVRTTENGRLETSTC</sequence>
<keyword evidence="1" id="KW-1133">Transmembrane helix</keyword>
<evidence type="ECO:0000256" key="2">
    <source>
        <dbReference type="SAM" id="SignalP"/>
    </source>
</evidence>
<evidence type="ECO:0000259" key="3">
    <source>
        <dbReference type="PROSITE" id="PS50948"/>
    </source>
</evidence>
<dbReference type="InterPro" id="IPR003609">
    <property type="entry name" value="Pan_app"/>
</dbReference>
<name>A0A0C2GLS5_9BILA</name>
<dbReference type="PANTHER" id="PTHR47327:SF22">
    <property type="entry name" value="APPLE DOMAIN-CONTAINING PROTEIN"/>
    <property type="match status" value="1"/>
</dbReference>
<dbReference type="Pfam" id="PF00024">
    <property type="entry name" value="PAN_1"/>
    <property type="match status" value="2"/>
</dbReference>
<evidence type="ECO:0000313" key="4">
    <source>
        <dbReference type="EMBL" id="KIH59889.1"/>
    </source>
</evidence>
<evidence type="ECO:0000313" key="5">
    <source>
        <dbReference type="Proteomes" id="UP000054047"/>
    </source>
</evidence>
<feature type="domain" description="Apple" evidence="3">
    <location>
        <begin position="358"/>
        <end position="438"/>
    </location>
</feature>
<dbReference type="SMART" id="SM00473">
    <property type="entry name" value="PAN_AP"/>
    <property type="match status" value="2"/>
</dbReference>